<dbReference type="EMBL" id="JAOCIZ010000001">
    <property type="protein sequence ID" value="MDH1503550.1"/>
    <property type="molecule type" value="Genomic_DNA"/>
</dbReference>
<evidence type="ECO:0000313" key="1">
    <source>
        <dbReference type="EMBL" id="MDH1503550.1"/>
    </source>
</evidence>
<accession>A0AA42R4X7</accession>
<protein>
    <submittedName>
        <fullName evidence="1">Uncharacterized protein</fullName>
    </submittedName>
</protein>
<gene>
    <name evidence="1" type="ORF">N5I20_00555</name>
</gene>
<evidence type="ECO:0000313" key="2">
    <source>
        <dbReference type="Proteomes" id="UP001161704"/>
    </source>
</evidence>
<dbReference type="Proteomes" id="UP001161704">
    <property type="component" value="Unassembled WGS sequence"/>
</dbReference>
<sequence>MAGIWYRAGAVSVTSGSKKVTGFGSQWKTTTYKPDKGHTFWGPDSKAYEIDYVESDTVLYLVTVYAGVTAASQAYGIDITRTSTIPAFSRELSAQLAYAQAQYDSWQQVLTGTGSVTLTAPDGQQIQVPALSAFQPTSASLKALQALTPVKDKIAVFNGPTGAELITLTAFMRTLLDDASLTDTQKTLKLPTAGGFSFRNKIINGAMVVAQRGSYGTSGTYATGYTVDRWVLDSAGTAVTWDTAISTSLGEPQAFLRIVGALGNTGSSLWHRIEAANCGGLWGKQVTLSFRLHGNTPSLRVTPVLHCPNSRDNFSDLTFIQAGPSFSTPSNATWGGTVSFTFNALPVNVMNGLSVAFSIDGLNSPSAIVAISEVQLEVGEVATPFEYRPYQTELALCQRYYIGQVTIYASNNDNVWCASRFPEVANMRALPTVTTGAVYNGASGVTIMSDRTWSFTDLQQVGSFYLNIAGKPNLPPIGGWIGVTVSSFSAEL</sequence>
<comment type="caution">
    <text evidence="1">The sequence shown here is derived from an EMBL/GenBank/DDBJ whole genome shotgun (WGS) entry which is preliminary data.</text>
</comment>
<dbReference type="RefSeq" id="WP_279982527.1">
    <property type="nucleotide sequence ID" value="NZ_JAOCIZ010000001.1"/>
</dbReference>
<organism evidence="1 2">
    <name type="scientific">Aeromonas caviae</name>
    <name type="common">Aeromonas punctata</name>
    <dbReference type="NCBI Taxonomy" id="648"/>
    <lineage>
        <taxon>Bacteria</taxon>
        <taxon>Pseudomonadati</taxon>
        <taxon>Pseudomonadota</taxon>
        <taxon>Gammaproteobacteria</taxon>
        <taxon>Aeromonadales</taxon>
        <taxon>Aeromonadaceae</taxon>
        <taxon>Aeromonas</taxon>
    </lineage>
</organism>
<name>A0AA42R4X7_AERCA</name>
<dbReference type="AlphaFoldDB" id="A0AA42R4X7"/>
<reference evidence="1" key="1">
    <citation type="submission" date="2022-09" db="EMBL/GenBank/DDBJ databases">
        <title>Intensive care unit water sources are persistently colonized with multi-drug resistant bacteria and are the site of extensive horizontal gene transfer of antibiotic resistance genes.</title>
        <authorList>
            <person name="Diorio-Toth L."/>
        </authorList>
    </citation>
    <scope>NUCLEOTIDE SEQUENCE</scope>
    <source>
        <strain evidence="1">GD03710</strain>
    </source>
</reference>
<proteinExistence type="predicted"/>